<organism evidence="3 4">
    <name type="scientific">Kribbella pratensis</name>
    <dbReference type="NCBI Taxonomy" id="2512112"/>
    <lineage>
        <taxon>Bacteria</taxon>
        <taxon>Bacillati</taxon>
        <taxon>Actinomycetota</taxon>
        <taxon>Actinomycetes</taxon>
        <taxon>Propionibacteriales</taxon>
        <taxon>Kribbellaceae</taxon>
        <taxon>Kribbella</taxon>
    </lineage>
</organism>
<dbReference type="OrthoDB" id="9796770at2"/>
<dbReference type="Gene3D" id="3.40.50.1820">
    <property type="entry name" value="alpha/beta hydrolase"/>
    <property type="match status" value="1"/>
</dbReference>
<feature type="domain" description="Serine aminopeptidase S33" evidence="2">
    <location>
        <begin position="82"/>
        <end position="326"/>
    </location>
</feature>
<accession>A0A4R8C0T0</accession>
<feature type="compositionally biased region" description="Basic residues" evidence="1">
    <location>
        <begin position="1"/>
        <end position="10"/>
    </location>
</feature>
<dbReference type="PANTHER" id="PTHR43194">
    <property type="entry name" value="HYDROLASE ALPHA/BETA FOLD FAMILY"/>
    <property type="match status" value="1"/>
</dbReference>
<sequence>MFPGPRRRRQGLTGRSEARDHQVRRQLMLDRLEAIQLGGVTQWIRVRSDDISNPTLLLMQQGPGLPIINEVRNYERLLGLERHFTVVYWDQRGTGLSAPPMRKLPNRFEISAARMIDDTALLLNMLHRRFGRKTFIAGFSFGATYAVRAAVKHPDLVAAIVATGMDINVPAAEQHMHDFLLNAAHERNSRRAIRQLKRLDPPPLLDARQFATRARLLADFGGVTVDRNFNALIRTLLMSLVRSADYSAADTVRTIRGISLSQAALLPELATTDLAHSAPRLEVPIVLAQGRRDQVAPGELTQRYYESLVAPSKTLVWFEKSAHTPQYDEPEKFSELLLHVRSGELIR</sequence>
<dbReference type="InterPro" id="IPR029058">
    <property type="entry name" value="AB_hydrolase_fold"/>
</dbReference>
<name>A0A4R8C0T0_9ACTN</name>
<comment type="caution">
    <text evidence="3">The sequence shown here is derived from an EMBL/GenBank/DDBJ whole genome shotgun (WGS) entry which is preliminary data.</text>
</comment>
<evidence type="ECO:0000259" key="2">
    <source>
        <dbReference type="Pfam" id="PF12146"/>
    </source>
</evidence>
<proteinExistence type="predicted"/>
<dbReference type="Proteomes" id="UP000295146">
    <property type="component" value="Unassembled WGS sequence"/>
</dbReference>
<keyword evidence="4" id="KW-1185">Reference proteome</keyword>
<protein>
    <submittedName>
        <fullName evidence="3">Pimeloyl-ACP methyl ester carboxylesterase</fullName>
    </submittedName>
</protein>
<gene>
    <name evidence="3" type="ORF">EV653_3334</name>
</gene>
<evidence type="ECO:0000256" key="1">
    <source>
        <dbReference type="SAM" id="MobiDB-lite"/>
    </source>
</evidence>
<dbReference type="Pfam" id="PF12146">
    <property type="entry name" value="Hydrolase_4"/>
    <property type="match status" value="1"/>
</dbReference>
<dbReference type="EMBL" id="SODP01000002">
    <property type="protein sequence ID" value="TDW69310.1"/>
    <property type="molecule type" value="Genomic_DNA"/>
</dbReference>
<dbReference type="SUPFAM" id="SSF53474">
    <property type="entry name" value="alpha/beta-Hydrolases"/>
    <property type="match status" value="1"/>
</dbReference>
<dbReference type="AlphaFoldDB" id="A0A4R8C0T0"/>
<reference evidence="3 4" key="1">
    <citation type="submission" date="2019-03" db="EMBL/GenBank/DDBJ databases">
        <title>Genomic Encyclopedia of Type Strains, Phase III (KMG-III): the genomes of soil and plant-associated and newly described type strains.</title>
        <authorList>
            <person name="Whitman W."/>
        </authorList>
    </citation>
    <scope>NUCLEOTIDE SEQUENCE [LARGE SCALE GENOMIC DNA]</scope>
    <source>
        <strain evidence="3 4">VKM Ac-2573</strain>
    </source>
</reference>
<dbReference type="PANTHER" id="PTHR43194:SF2">
    <property type="entry name" value="PEROXISOMAL MEMBRANE PROTEIN LPX1"/>
    <property type="match status" value="1"/>
</dbReference>
<feature type="region of interest" description="Disordered" evidence="1">
    <location>
        <begin position="1"/>
        <end position="20"/>
    </location>
</feature>
<evidence type="ECO:0000313" key="3">
    <source>
        <dbReference type="EMBL" id="TDW69310.1"/>
    </source>
</evidence>
<dbReference type="InterPro" id="IPR050228">
    <property type="entry name" value="Carboxylesterase_BioH"/>
</dbReference>
<evidence type="ECO:0000313" key="4">
    <source>
        <dbReference type="Proteomes" id="UP000295146"/>
    </source>
</evidence>
<dbReference type="InterPro" id="IPR022742">
    <property type="entry name" value="Hydrolase_4"/>
</dbReference>